<comment type="caution">
    <text evidence="1">The sequence shown here is derived from an EMBL/GenBank/DDBJ whole genome shotgun (WGS) entry which is preliminary data.</text>
</comment>
<organism evidence="1 2">
    <name type="scientific">Dermacentor silvarum</name>
    <name type="common">Tick</name>
    <dbReference type="NCBI Taxonomy" id="543639"/>
    <lineage>
        <taxon>Eukaryota</taxon>
        <taxon>Metazoa</taxon>
        <taxon>Ecdysozoa</taxon>
        <taxon>Arthropoda</taxon>
        <taxon>Chelicerata</taxon>
        <taxon>Arachnida</taxon>
        <taxon>Acari</taxon>
        <taxon>Parasitiformes</taxon>
        <taxon>Ixodida</taxon>
        <taxon>Ixodoidea</taxon>
        <taxon>Ixodidae</taxon>
        <taxon>Rhipicephalinae</taxon>
        <taxon>Dermacentor</taxon>
    </lineage>
</organism>
<accession>A0ACB8CDV1</accession>
<dbReference type="Proteomes" id="UP000821865">
    <property type="component" value="Chromosome 7"/>
</dbReference>
<proteinExistence type="predicted"/>
<name>A0ACB8CDV1_DERSI</name>
<evidence type="ECO:0000313" key="1">
    <source>
        <dbReference type="EMBL" id="KAH7940909.1"/>
    </source>
</evidence>
<dbReference type="EMBL" id="CM023476">
    <property type="protein sequence ID" value="KAH7940909.1"/>
    <property type="molecule type" value="Genomic_DNA"/>
</dbReference>
<gene>
    <name evidence="1" type="ORF">HPB49_007752</name>
</gene>
<keyword evidence="2" id="KW-1185">Reference proteome</keyword>
<sequence>MEWLDVEWWSASFDGISICNTRPGFGVILRIRGNQSIHTARDRLRDLFVLQTRDDAFHITLFQVRIDFNEEVYNPASLPNDLLISLKAHLGRVLGNTIKEAEEVICKSCVRVLDQWLLLGTMYPSHLAVQVEYGDVAGAVDELKARIHQAALEWMTQASYVLHRRGFKGDVIDGLTGIALCSDGWQLVVAYTGNKDYRAHITLGVLATGDREVDDLLVKAHSDVSRRVDPVFGTTPCTTSQSTNPSLKERLQAHGLLKFKELKPDDIGNFPYLRSVVKQVHDGDVQVGELSPALIVEWGTLLQRDMQCRLNEAFPKDLSRSLIIDGIGGEILNTFQLPNFEASVFTRPAVE</sequence>
<protein>
    <submittedName>
        <fullName evidence="1">Uncharacterized protein</fullName>
    </submittedName>
</protein>
<reference evidence="1" key="1">
    <citation type="submission" date="2020-05" db="EMBL/GenBank/DDBJ databases">
        <title>Large-scale comparative analyses of tick genomes elucidate their genetic diversity and vector capacities.</title>
        <authorList>
            <person name="Jia N."/>
            <person name="Wang J."/>
            <person name="Shi W."/>
            <person name="Du L."/>
            <person name="Sun Y."/>
            <person name="Zhan W."/>
            <person name="Jiang J."/>
            <person name="Wang Q."/>
            <person name="Zhang B."/>
            <person name="Ji P."/>
            <person name="Sakyi L.B."/>
            <person name="Cui X."/>
            <person name="Yuan T."/>
            <person name="Jiang B."/>
            <person name="Yang W."/>
            <person name="Lam T.T.-Y."/>
            <person name="Chang Q."/>
            <person name="Ding S."/>
            <person name="Wang X."/>
            <person name="Zhu J."/>
            <person name="Ruan X."/>
            <person name="Zhao L."/>
            <person name="Wei J."/>
            <person name="Que T."/>
            <person name="Du C."/>
            <person name="Cheng J."/>
            <person name="Dai P."/>
            <person name="Han X."/>
            <person name="Huang E."/>
            <person name="Gao Y."/>
            <person name="Liu J."/>
            <person name="Shao H."/>
            <person name="Ye R."/>
            <person name="Li L."/>
            <person name="Wei W."/>
            <person name="Wang X."/>
            <person name="Wang C."/>
            <person name="Yang T."/>
            <person name="Huo Q."/>
            <person name="Li W."/>
            <person name="Guo W."/>
            <person name="Chen H."/>
            <person name="Zhou L."/>
            <person name="Ni X."/>
            <person name="Tian J."/>
            <person name="Zhou Y."/>
            <person name="Sheng Y."/>
            <person name="Liu T."/>
            <person name="Pan Y."/>
            <person name="Xia L."/>
            <person name="Li J."/>
            <person name="Zhao F."/>
            <person name="Cao W."/>
        </authorList>
    </citation>
    <scope>NUCLEOTIDE SEQUENCE</scope>
    <source>
        <strain evidence="1">Dsil-2018</strain>
    </source>
</reference>
<evidence type="ECO:0000313" key="2">
    <source>
        <dbReference type="Proteomes" id="UP000821865"/>
    </source>
</evidence>